<reference evidence="2" key="3">
    <citation type="journal article" date="2023" name="Microbiol. Resour. Announc.">
        <title>Draft Genome Sequence of Granulicatella sp. Strain S8, Isolated from a Marine Fish, Seriola quinqueradiata.</title>
        <authorList>
            <person name="Lee M."/>
            <person name="Farooq A."/>
            <person name="Jeong J.B."/>
            <person name="Jung M.Y."/>
        </authorList>
    </citation>
    <scope>NUCLEOTIDE SEQUENCE</scope>
    <source>
        <strain evidence="2">S8</strain>
    </source>
</reference>
<name>A0ABT1WKL3_9LACT</name>
<evidence type="ECO:0000313" key="2">
    <source>
        <dbReference type="EMBL" id="MCQ9209100.1"/>
    </source>
</evidence>
<keyword evidence="1" id="KW-0812">Transmembrane</keyword>
<protein>
    <submittedName>
        <fullName evidence="2">Helix-turn-helix domain-containing protein</fullName>
    </submittedName>
</protein>
<keyword evidence="1" id="KW-0472">Membrane</keyword>
<keyword evidence="3" id="KW-1185">Reference proteome</keyword>
<reference evidence="2" key="1">
    <citation type="submission" date="2022-07" db="EMBL/GenBank/DDBJ databases">
        <authorList>
            <person name="Jung M.-Y."/>
            <person name="Lee M."/>
        </authorList>
    </citation>
    <scope>NUCLEOTIDE SEQUENCE</scope>
    <source>
        <strain evidence="2">S8</strain>
    </source>
</reference>
<dbReference type="EMBL" id="JANHNZ010000001">
    <property type="protein sequence ID" value="MCQ9209100.1"/>
    <property type="molecule type" value="Genomic_DNA"/>
</dbReference>
<dbReference type="RefSeq" id="WP_256944210.1">
    <property type="nucleotide sequence ID" value="NZ_JANHNZ010000001.1"/>
</dbReference>
<comment type="caution">
    <text evidence="2">The sequence shown here is derived from an EMBL/GenBank/DDBJ whole genome shotgun (WGS) entry which is preliminary data.</text>
</comment>
<sequence length="157" mass="17747">MQVWIVVIGLLALAVIFLFISLFLKDNNNDEEIDELSESLLELNREIYYLKKKIQELEGTPKVIQTPTTFEAEPLYAAPAPTPPVSTPSFTAETTTFEAPIVEETPTDSKRLHNITKQHIITLYSHGSTLEEITEQLNVPLTTVQLVVDNYFETDPK</sequence>
<dbReference type="InterPro" id="IPR036388">
    <property type="entry name" value="WH-like_DNA-bd_sf"/>
</dbReference>
<proteinExistence type="predicted"/>
<gene>
    <name evidence="2" type="ORF">NPA36_00770</name>
</gene>
<organism evidence="2 3">
    <name type="scientific">Granulicatella seriolae</name>
    <dbReference type="NCBI Taxonomy" id="2967226"/>
    <lineage>
        <taxon>Bacteria</taxon>
        <taxon>Bacillati</taxon>
        <taxon>Bacillota</taxon>
        <taxon>Bacilli</taxon>
        <taxon>Lactobacillales</taxon>
        <taxon>Carnobacteriaceae</taxon>
        <taxon>Granulicatella</taxon>
    </lineage>
</organism>
<evidence type="ECO:0000256" key="1">
    <source>
        <dbReference type="SAM" id="Phobius"/>
    </source>
</evidence>
<accession>A0ABT1WKL3</accession>
<feature type="transmembrane region" description="Helical" evidence="1">
    <location>
        <begin position="6"/>
        <end position="24"/>
    </location>
</feature>
<evidence type="ECO:0000313" key="3">
    <source>
        <dbReference type="Proteomes" id="UP001059480"/>
    </source>
</evidence>
<reference evidence="2" key="2">
    <citation type="journal article" date="2023" name="Curr. Microbiol.">
        <title>Granulicatella seriolae sp. nov., a Novel Facultative Anaerobe Isolated from Yellowtail Marine Fish.</title>
        <authorList>
            <person name="Lee M."/>
            <person name="Choi Y.J."/>
            <person name="Farooq A."/>
            <person name="Jeong J.B."/>
            <person name="Jung M.Y."/>
        </authorList>
    </citation>
    <scope>NUCLEOTIDE SEQUENCE</scope>
    <source>
        <strain evidence="2">S8</strain>
    </source>
</reference>
<keyword evidence="1" id="KW-1133">Transmembrane helix</keyword>
<dbReference type="Proteomes" id="UP001059480">
    <property type="component" value="Unassembled WGS sequence"/>
</dbReference>
<dbReference type="Gene3D" id="1.10.10.10">
    <property type="entry name" value="Winged helix-like DNA-binding domain superfamily/Winged helix DNA-binding domain"/>
    <property type="match status" value="1"/>
</dbReference>